<dbReference type="FunFam" id="3.40.50.1820:FF:000117">
    <property type="entry name" value="Monoglyceride lipase, putative"/>
    <property type="match status" value="1"/>
</dbReference>
<dbReference type="Pfam" id="PF12146">
    <property type="entry name" value="Hydrolase_4"/>
    <property type="match status" value="1"/>
</dbReference>
<feature type="domain" description="Serine aminopeptidase S33" evidence="1">
    <location>
        <begin position="56"/>
        <end position="300"/>
    </location>
</feature>
<sequence>MGDRRERRSSGDESPPRDIVMFKREPDVHVEQSEALRNDDGHKIVCKSWRSEAYTEPRALVFLAHGFGEHCHGDAYHALAHDLAGVGCYVFTHDHGKSRVELGHGKSEGPRATIKSFDTYVDDILTHLQVLRTKFYGKPIYLIGHSMGGLLCVLTVLRKPQDFAGMVLLGPLLGIDKEEATLFKRTMAGLLGSLIPSFPLGKLALEKVCRDPAEVKRLAEDPLHYQGSVTAAWGAAALSALEKMQANVEAVELPFLIEHGSADKLCDPADSQQFFEKASSMDKTIKVINGAYHSLLTEPDGVKGEVRKDVVDWISARLPKK</sequence>
<proteinExistence type="predicted"/>
<accession>A0A9J6HDJ6</accession>
<gene>
    <name evidence="2" type="ORF">HPB48_027114</name>
</gene>
<organism evidence="2 3">
    <name type="scientific">Haemaphysalis longicornis</name>
    <name type="common">Bush tick</name>
    <dbReference type="NCBI Taxonomy" id="44386"/>
    <lineage>
        <taxon>Eukaryota</taxon>
        <taxon>Metazoa</taxon>
        <taxon>Ecdysozoa</taxon>
        <taxon>Arthropoda</taxon>
        <taxon>Chelicerata</taxon>
        <taxon>Arachnida</taxon>
        <taxon>Acari</taxon>
        <taxon>Parasitiformes</taxon>
        <taxon>Ixodida</taxon>
        <taxon>Ixodoidea</taxon>
        <taxon>Ixodidae</taxon>
        <taxon>Haemaphysalinae</taxon>
        <taxon>Haemaphysalis</taxon>
    </lineage>
</organism>
<dbReference type="InterPro" id="IPR029058">
    <property type="entry name" value="AB_hydrolase_fold"/>
</dbReference>
<dbReference type="SUPFAM" id="SSF53474">
    <property type="entry name" value="alpha/beta-Hydrolases"/>
    <property type="match status" value="1"/>
</dbReference>
<dbReference type="Proteomes" id="UP000821853">
    <property type="component" value="Unassembled WGS sequence"/>
</dbReference>
<dbReference type="EMBL" id="JABSTR010003821">
    <property type="protein sequence ID" value="KAH9385073.1"/>
    <property type="molecule type" value="Genomic_DNA"/>
</dbReference>
<keyword evidence="3" id="KW-1185">Reference proteome</keyword>
<dbReference type="AlphaFoldDB" id="A0A9J6HDJ6"/>
<dbReference type="Gene3D" id="3.40.50.1820">
    <property type="entry name" value="alpha/beta hydrolase"/>
    <property type="match status" value="1"/>
</dbReference>
<reference evidence="2 3" key="1">
    <citation type="journal article" date="2020" name="Cell">
        <title>Large-Scale Comparative Analyses of Tick Genomes Elucidate Their Genetic Diversity and Vector Capacities.</title>
        <authorList>
            <consortium name="Tick Genome and Microbiome Consortium (TIGMIC)"/>
            <person name="Jia N."/>
            <person name="Wang J."/>
            <person name="Shi W."/>
            <person name="Du L."/>
            <person name="Sun Y."/>
            <person name="Zhan W."/>
            <person name="Jiang J.F."/>
            <person name="Wang Q."/>
            <person name="Zhang B."/>
            <person name="Ji P."/>
            <person name="Bell-Sakyi L."/>
            <person name="Cui X.M."/>
            <person name="Yuan T.T."/>
            <person name="Jiang B.G."/>
            <person name="Yang W.F."/>
            <person name="Lam T.T."/>
            <person name="Chang Q.C."/>
            <person name="Ding S.J."/>
            <person name="Wang X.J."/>
            <person name="Zhu J.G."/>
            <person name="Ruan X.D."/>
            <person name="Zhao L."/>
            <person name="Wei J.T."/>
            <person name="Ye R.Z."/>
            <person name="Que T.C."/>
            <person name="Du C.H."/>
            <person name="Zhou Y.H."/>
            <person name="Cheng J.X."/>
            <person name="Dai P.F."/>
            <person name="Guo W.B."/>
            <person name="Han X.H."/>
            <person name="Huang E.J."/>
            <person name="Li L.F."/>
            <person name="Wei W."/>
            <person name="Gao Y.C."/>
            <person name="Liu J.Z."/>
            <person name="Shao H.Z."/>
            <person name="Wang X."/>
            <person name="Wang C.C."/>
            <person name="Yang T.C."/>
            <person name="Huo Q.B."/>
            <person name="Li W."/>
            <person name="Chen H.Y."/>
            <person name="Chen S.E."/>
            <person name="Zhou L.G."/>
            <person name="Ni X.B."/>
            <person name="Tian J.H."/>
            <person name="Sheng Y."/>
            <person name="Liu T."/>
            <person name="Pan Y.S."/>
            <person name="Xia L.Y."/>
            <person name="Li J."/>
            <person name="Zhao F."/>
            <person name="Cao W.C."/>
        </authorList>
    </citation>
    <scope>NUCLEOTIDE SEQUENCE [LARGE SCALE GENOMIC DNA]</scope>
    <source>
        <strain evidence="2">HaeL-2018</strain>
    </source>
</reference>
<evidence type="ECO:0000259" key="1">
    <source>
        <dbReference type="Pfam" id="PF12146"/>
    </source>
</evidence>
<dbReference type="InterPro" id="IPR051044">
    <property type="entry name" value="MAG_DAG_Lipase"/>
</dbReference>
<dbReference type="PANTHER" id="PTHR11614">
    <property type="entry name" value="PHOSPHOLIPASE-RELATED"/>
    <property type="match status" value="1"/>
</dbReference>
<protein>
    <recommendedName>
        <fullName evidence="1">Serine aminopeptidase S33 domain-containing protein</fullName>
    </recommendedName>
</protein>
<name>A0A9J6HDJ6_HAELO</name>
<dbReference type="VEuPathDB" id="VectorBase:HLOH_060590"/>
<dbReference type="OrthoDB" id="194865at2759"/>
<comment type="caution">
    <text evidence="2">The sequence shown here is derived from an EMBL/GenBank/DDBJ whole genome shotgun (WGS) entry which is preliminary data.</text>
</comment>
<dbReference type="OMA" id="NDVSWTF"/>
<evidence type="ECO:0000313" key="3">
    <source>
        <dbReference type="Proteomes" id="UP000821853"/>
    </source>
</evidence>
<evidence type="ECO:0000313" key="2">
    <source>
        <dbReference type="EMBL" id="KAH9385073.1"/>
    </source>
</evidence>
<dbReference type="InterPro" id="IPR022742">
    <property type="entry name" value="Hydrolase_4"/>
</dbReference>